<dbReference type="RefSeq" id="WP_072788806.1">
    <property type="nucleotide sequence ID" value="NZ_FRCX01000014.1"/>
</dbReference>
<sequence>MRIVIDLQACQGSSTHRGIGRYSMALLQAMLKRAGGHDLHIVLNNRFPDSVTRLRQTLGELMPQEQIHAYELPGPIYEHQAQNHWRLHAAEQLREHFLASLKPDVVHISSLFEGVGEDICVSVMHSRNRFDTAVTLYDLIPLIRKGPYLADPQVASWYYRKLQSLKNAELLLAISGHSKQEAMDALQLPDHQVANISSAVDDIFVPRRLSAEAELALRERYGLKRKYIMYTGGIDYRKNIEGLIEAYSLLPGPVRAAHQLAVVCNVPDHDRLRLQALASSFRLAPDELVLTGFVPDDDLVSLYNLTDLFVFPSLQEGFGLPVLEAMSCGVPVIGSNNSSIPEVLGRADAMFDPTKVTAIRDKMLQVIQQPDFANVLRAHGLEQCKQFSWDASAQKTLAAFEQQHARRQDAARVQVPAVPVSAPRPRLAYVSPLPPERTGVADQSAELLPELARYYDIEVVVQQQEVEAGWLLSNFPVRSVDWFEANASRYDRVLYHFGNSGFHAHMFGLLQRHPGVVVLHDFYLSGAAHYLSSLKHELNAYARMLYESHGYQALIEELEQGREASFYHYPCNRAVLDHARGIITHSRYSQQLAARWYGADAAADWRYIPLLRALPGPLDRAAARAQLGLSDDDFLVCSFGLIAITKCNEKILEAWLNSTLAQDVNSRLVFVGENNVGPFGDALAARMAGQHNVQITGFVSMEMFRTYLAAADCAVQLRSRSRGETSGTILDSMAYRLPTIINAHGSAAEMPDHVVVKLPDEFSDEELSAAIIQLRDAPERTRALVERAAEYMQRVHHPAAIGAAYHDAIEHFARHSPRTQYDTLMRRLGEISVSATPTEHDFVKVVTALAANTPTAGVPQLLVDISDIDHDSAAQAVLLALLQAAPAGYRVEPVLRIDEYYQYARSKTLALIGRSDMVLDDAVADIKQRDSLLVLAGATPPQWLHNRGVTVLAQADLAALLPPEHAALTAATAVSTAAEGTADAH</sequence>
<dbReference type="OrthoDB" id="433681at2"/>
<evidence type="ECO:0000313" key="3">
    <source>
        <dbReference type="EMBL" id="SHN42602.1"/>
    </source>
</evidence>
<evidence type="ECO:0000313" key="4">
    <source>
        <dbReference type="Proteomes" id="UP000184339"/>
    </source>
</evidence>
<name>A0A1M7R8U6_9BURK</name>
<dbReference type="GO" id="GO:0016757">
    <property type="term" value="F:glycosyltransferase activity"/>
    <property type="evidence" value="ECO:0007669"/>
    <property type="project" value="InterPro"/>
</dbReference>
<reference evidence="4" key="1">
    <citation type="submission" date="2016-11" db="EMBL/GenBank/DDBJ databases">
        <authorList>
            <person name="Varghese N."/>
            <person name="Submissions S."/>
        </authorList>
    </citation>
    <scope>NUCLEOTIDE SEQUENCE [LARGE SCALE GENOMIC DNA]</scope>
    <source>
        <strain evidence="4">Sac-22</strain>
    </source>
</reference>
<dbReference type="PANTHER" id="PTHR46401:SF2">
    <property type="entry name" value="GLYCOSYLTRANSFERASE WBBK-RELATED"/>
    <property type="match status" value="1"/>
</dbReference>
<dbReference type="AlphaFoldDB" id="A0A1M7R8U6"/>
<dbReference type="Proteomes" id="UP000184339">
    <property type="component" value="Unassembled WGS sequence"/>
</dbReference>
<dbReference type="InterPro" id="IPR001296">
    <property type="entry name" value="Glyco_trans_1"/>
</dbReference>
<dbReference type="Pfam" id="PF00534">
    <property type="entry name" value="Glycos_transf_1"/>
    <property type="match status" value="2"/>
</dbReference>
<dbReference type="CDD" id="cd03809">
    <property type="entry name" value="GT4_MtfB-like"/>
    <property type="match status" value="1"/>
</dbReference>
<feature type="domain" description="Glycosyl transferase family 1" evidence="2">
    <location>
        <begin position="224"/>
        <end position="377"/>
    </location>
</feature>
<dbReference type="CDD" id="cd03801">
    <property type="entry name" value="GT4_PimA-like"/>
    <property type="match status" value="1"/>
</dbReference>
<dbReference type="PANTHER" id="PTHR46401">
    <property type="entry name" value="GLYCOSYLTRANSFERASE WBBK-RELATED"/>
    <property type="match status" value="1"/>
</dbReference>
<accession>A0A1M7R8U6</accession>
<protein>
    <submittedName>
        <fullName evidence="3">Glycosyltransferase involved in cell wall bisynthesis</fullName>
    </submittedName>
</protein>
<evidence type="ECO:0000256" key="1">
    <source>
        <dbReference type="ARBA" id="ARBA00022679"/>
    </source>
</evidence>
<feature type="domain" description="Glycosyl transferase family 1" evidence="2">
    <location>
        <begin position="620"/>
        <end position="789"/>
    </location>
</feature>
<dbReference type="Gene3D" id="3.40.50.2000">
    <property type="entry name" value="Glycogen Phosphorylase B"/>
    <property type="match status" value="4"/>
</dbReference>
<gene>
    <name evidence="3" type="ORF">SAMN05192549_114120</name>
</gene>
<dbReference type="SUPFAM" id="SSF53756">
    <property type="entry name" value="UDP-Glycosyltransferase/glycogen phosphorylase"/>
    <property type="match status" value="2"/>
</dbReference>
<keyword evidence="1 3" id="KW-0808">Transferase</keyword>
<proteinExistence type="predicted"/>
<dbReference type="STRING" id="551987.SAMN05192549_114120"/>
<keyword evidence="4" id="KW-1185">Reference proteome</keyword>
<dbReference type="GO" id="GO:0009103">
    <property type="term" value="P:lipopolysaccharide biosynthetic process"/>
    <property type="evidence" value="ECO:0007669"/>
    <property type="project" value="TreeGrafter"/>
</dbReference>
<evidence type="ECO:0000259" key="2">
    <source>
        <dbReference type="Pfam" id="PF00534"/>
    </source>
</evidence>
<dbReference type="EMBL" id="FRCX01000014">
    <property type="protein sequence ID" value="SHN42602.1"/>
    <property type="molecule type" value="Genomic_DNA"/>
</dbReference>
<organism evidence="3 4">
    <name type="scientific">Duganella sacchari</name>
    <dbReference type="NCBI Taxonomy" id="551987"/>
    <lineage>
        <taxon>Bacteria</taxon>
        <taxon>Pseudomonadati</taxon>
        <taxon>Pseudomonadota</taxon>
        <taxon>Betaproteobacteria</taxon>
        <taxon>Burkholderiales</taxon>
        <taxon>Oxalobacteraceae</taxon>
        <taxon>Telluria group</taxon>
        <taxon>Duganella</taxon>
    </lineage>
</organism>